<dbReference type="RefSeq" id="WP_067909576.1">
    <property type="nucleotide sequence ID" value="NZ_BSRZ01000012.1"/>
</dbReference>
<protein>
    <submittedName>
        <fullName evidence="1">Uncharacterized protein</fullName>
    </submittedName>
</protein>
<dbReference type="AlphaFoldDB" id="A0A9W6PYB4"/>
<name>A0A9W6PYB4_9ACTN</name>
<dbReference type="EMBL" id="BSRZ01000012">
    <property type="protein sequence ID" value="GLW66037.1"/>
    <property type="molecule type" value="Genomic_DNA"/>
</dbReference>
<sequence length="74" mass="7908">MATPDPVRRRDDLEPGRSADELTDLLAGHPATPLPAWANAGSLLIRAPVPNSAMPMPMVAPESHGLDTLTLEER</sequence>
<dbReference type="Proteomes" id="UP001165124">
    <property type="component" value="Unassembled WGS sequence"/>
</dbReference>
<organism evidence="1 2">
    <name type="scientific">Actinomadura rubrobrunea</name>
    <dbReference type="NCBI Taxonomy" id="115335"/>
    <lineage>
        <taxon>Bacteria</taxon>
        <taxon>Bacillati</taxon>
        <taxon>Actinomycetota</taxon>
        <taxon>Actinomycetes</taxon>
        <taxon>Streptosporangiales</taxon>
        <taxon>Thermomonosporaceae</taxon>
        <taxon>Actinomadura</taxon>
    </lineage>
</organism>
<reference evidence="1" key="1">
    <citation type="submission" date="2023-02" db="EMBL/GenBank/DDBJ databases">
        <title>Actinomadura rubrobrunea NBRC 14622.</title>
        <authorList>
            <person name="Ichikawa N."/>
            <person name="Sato H."/>
            <person name="Tonouchi N."/>
        </authorList>
    </citation>
    <scope>NUCLEOTIDE SEQUENCE</scope>
    <source>
        <strain evidence="1">NBRC 14622</strain>
    </source>
</reference>
<accession>A0A9W6PYB4</accession>
<evidence type="ECO:0000313" key="1">
    <source>
        <dbReference type="EMBL" id="GLW66037.1"/>
    </source>
</evidence>
<gene>
    <name evidence="1" type="ORF">Arub01_42810</name>
</gene>
<evidence type="ECO:0000313" key="2">
    <source>
        <dbReference type="Proteomes" id="UP001165124"/>
    </source>
</evidence>
<comment type="caution">
    <text evidence="1">The sequence shown here is derived from an EMBL/GenBank/DDBJ whole genome shotgun (WGS) entry which is preliminary data.</text>
</comment>
<keyword evidence="2" id="KW-1185">Reference proteome</keyword>
<proteinExistence type="predicted"/>